<dbReference type="SMART" id="SM00173">
    <property type="entry name" value="RAS"/>
    <property type="match status" value="1"/>
</dbReference>
<dbReference type="SMART" id="SM00174">
    <property type="entry name" value="RHO"/>
    <property type="match status" value="1"/>
</dbReference>
<evidence type="ECO:0000313" key="5">
    <source>
        <dbReference type="Proteomes" id="UP001146793"/>
    </source>
</evidence>
<evidence type="ECO:0000256" key="3">
    <source>
        <dbReference type="ARBA" id="ARBA00023288"/>
    </source>
</evidence>
<dbReference type="InterPro" id="IPR027417">
    <property type="entry name" value="P-loop_NTPase"/>
</dbReference>
<name>A0AAV7YSV8_9EUKA</name>
<keyword evidence="3" id="KW-0449">Lipoprotein</keyword>
<dbReference type="CDD" id="cd00154">
    <property type="entry name" value="Rab"/>
    <property type="match status" value="1"/>
</dbReference>
<comment type="caution">
    <text evidence="4">The sequence shown here is derived from an EMBL/GenBank/DDBJ whole genome shotgun (WGS) entry which is preliminary data.</text>
</comment>
<dbReference type="Gene3D" id="3.40.50.300">
    <property type="entry name" value="P-loop containing nucleotide triphosphate hydrolases"/>
    <property type="match status" value="1"/>
</dbReference>
<dbReference type="FunFam" id="3.40.50.300:FF:001129">
    <property type="entry name" value="ras-related protein Rab-44 isoform X2"/>
    <property type="match status" value="1"/>
</dbReference>
<dbReference type="PROSITE" id="PS51419">
    <property type="entry name" value="RAB"/>
    <property type="match status" value="1"/>
</dbReference>
<dbReference type="PROSITE" id="PS51421">
    <property type="entry name" value="RAS"/>
    <property type="match status" value="1"/>
</dbReference>
<keyword evidence="1" id="KW-0547">Nucleotide-binding</keyword>
<dbReference type="SMART" id="SM00175">
    <property type="entry name" value="RAB"/>
    <property type="match status" value="1"/>
</dbReference>
<dbReference type="AlphaFoldDB" id="A0AAV7YSV8"/>
<proteinExistence type="predicted"/>
<dbReference type="EMBL" id="JANTQA010000047">
    <property type="protein sequence ID" value="KAJ3431914.1"/>
    <property type="molecule type" value="Genomic_DNA"/>
</dbReference>
<sequence>MESDSIKDEESEYFWTGENEDYLKEENNYNYGSNQEEQKTNQEVENYTEEECDYLFKIIIVGESSVGKTSLLMQYYHHCFQEKRMPTLGLDLIFKTLKVGDHIVGVQLWDSAGQERFRATSRLTFSGSDAVIYVYDITQHSSFMKIQNWMKETDQYCIDNLYLMIGNKIDLEEERQVNTEEAKEFAKEHKMNFFEVSAKTAINVKKSFEDIIHNLYFEAKKNNKLPRKKDSNDSVQTLRITDPIKNVICDNKDKEKNNGTCC</sequence>
<dbReference type="PRINTS" id="PR00449">
    <property type="entry name" value="RASTRNSFRMNG"/>
</dbReference>
<dbReference type="InterPro" id="IPR001806">
    <property type="entry name" value="Small_GTPase"/>
</dbReference>
<evidence type="ECO:0000313" key="4">
    <source>
        <dbReference type="EMBL" id="KAJ3431914.1"/>
    </source>
</evidence>
<dbReference type="SMART" id="SM00176">
    <property type="entry name" value="RAN"/>
    <property type="match status" value="1"/>
</dbReference>
<dbReference type="SUPFAM" id="SSF52540">
    <property type="entry name" value="P-loop containing nucleoside triphosphate hydrolases"/>
    <property type="match status" value="1"/>
</dbReference>
<dbReference type="GO" id="GO:0005525">
    <property type="term" value="F:GTP binding"/>
    <property type="evidence" value="ECO:0007669"/>
    <property type="project" value="UniProtKB-KW"/>
</dbReference>
<dbReference type="Pfam" id="PF00071">
    <property type="entry name" value="Ras"/>
    <property type="match status" value="1"/>
</dbReference>
<dbReference type="InterPro" id="IPR005225">
    <property type="entry name" value="Small_GTP-bd"/>
</dbReference>
<protein>
    <submittedName>
        <fullName evidence="4">Small gtp binding protein rab8</fullName>
    </submittedName>
</protein>
<dbReference type="PROSITE" id="PS51420">
    <property type="entry name" value="RHO"/>
    <property type="match status" value="1"/>
</dbReference>
<dbReference type="PANTHER" id="PTHR47978">
    <property type="match status" value="1"/>
</dbReference>
<evidence type="ECO:0000256" key="2">
    <source>
        <dbReference type="ARBA" id="ARBA00023134"/>
    </source>
</evidence>
<accession>A0AAV7YSV8</accession>
<organism evidence="4 5">
    <name type="scientific">Anaeramoeba flamelloides</name>
    <dbReference type="NCBI Taxonomy" id="1746091"/>
    <lineage>
        <taxon>Eukaryota</taxon>
        <taxon>Metamonada</taxon>
        <taxon>Anaeramoebidae</taxon>
        <taxon>Anaeramoeba</taxon>
    </lineage>
</organism>
<dbReference type="Proteomes" id="UP001146793">
    <property type="component" value="Unassembled WGS sequence"/>
</dbReference>
<evidence type="ECO:0000256" key="1">
    <source>
        <dbReference type="ARBA" id="ARBA00022741"/>
    </source>
</evidence>
<reference evidence="4" key="1">
    <citation type="submission" date="2022-08" db="EMBL/GenBank/DDBJ databases">
        <title>Novel sulphate-reducing endosymbionts in the free-living metamonad Anaeramoeba.</title>
        <authorList>
            <person name="Jerlstrom-Hultqvist J."/>
            <person name="Cepicka I."/>
            <person name="Gallot-Lavallee L."/>
            <person name="Salas-Leiva D."/>
            <person name="Curtis B.A."/>
            <person name="Zahonova K."/>
            <person name="Pipaliya S."/>
            <person name="Dacks J."/>
            <person name="Roger A.J."/>
        </authorList>
    </citation>
    <scope>NUCLEOTIDE SEQUENCE</scope>
    <source>
        <strain evidence="4">Busselton2</strain>
    </source>
</reference>
<keyword evidence="2" id="KW-0342">GTP-binding</keyword>
<dbReference type="GO" id="GO:0003924">
    <property type="term" value="F:GTPase activity"/>
    <property type="evidence" value="ECO:0007669"/>
    <property type="project" value="InterPro"/>
</dbReference>
<gene>
    <name evidence="4" type="ORF">M0812_20838</name>
</gene>
<dbReference type="NCBIfam" id="TIGR00231">
    <property type="entry name" value="small_GTP"/>
    <property type="match status" value="1"/>
</dbReference>